<reference evidence="2 3" key="1">
    <citation type="journal article" date="2014" name="Nature">
        <title>Sequential evolution of bacterial morphology by co-option of a developmental regulator.</title>
        <authorList>
            <person name="Jiang C."/>
            <person name="Brown P.J."/>
            <person name="Ducret A."/>
            <person name="Brun Y.V."/>
        </authorList>
    </citation>
    <scope>NUCLEOTIDE SEQUENCE [LARGE SCALE GENOMIC DNA]</scope>
    <source>
        <strain evidence="2 3">DSM 16100</strain>
    </source>
</reference>
<evidence type="ECO:0000313" key="3">
    <source>
        <dbReference type="Proteomes" id="UP000017837"/>
    </source>
</evidence>
<accession>V4Q7X6</accession>
<sequence length="254" mass="26480">MTAIRNAKSALLKSFALGALVAGMAAAPLMASAQAATQTPVMIMPAPSTLSLNASGEVSATPDMATINFAVVTQGSSASEAMKGNNVRMNTVMAALKDAGIAAKDIQTSSLNLNPQYDYTDGQAPKLTGYQAQNQITVRVNDLTRTGPVIDAVIKAGINQVNAITFGLKNDEAVLDQARQAAVATLLKRANLYAAATGMKVKRIITIDEGGPVYNQPQPMMMSMRAKSADSSTPVSSGELQLSVNVSATFELEK</sequence>
<dbReference type="InterPro" id="IPR007497">
    <property type="entry name" value="SIMPL/DUF541"/>
</dbReference>
<dbReference type="RefSeq" id="WP_018079886.1">
    <property type="nucleotide sequence ID" value="NZ_AQWM01000001.1"/>
</dbReference>
<evidence type="ECO:0008006" key="4">
    <source>
        <dbReference type="Google" id="ProtNLM"/>
    </source>
</evidence>
<dbReference type="PANTHER" id="PTHR34387">
    <property type="entry name" value="SLR1258 PROTEIN"/>
    <property type="match status" value="1"/>
</dbReference>
<dbReference type="eggNOG" id="COG2968">
    <property type="taxonomic scope" value="Bacteria"/>
</dbReference>
<dbReference type="InterPro" id="IPR052022">
    <property type="entry name" value="26kDa_periplasmic_antigen"/>
</dbReference>
<organism evidence="2 3">
    <name type="scientific">Asticcacaulis benevestitus DSM 16100 = ATCC BAA-896</name>
    <dbReference type="NCBI Taxonomy" id="1121022"/>
    <lineage>
        <taxon>Bacteria</taxon>
        <taxon>Pseudomonadati</taxon>
        <taxon>Pseudomonadota</taxon>
        <taxon>Alphaproteobacteria</taxon>
        <taxon>Caulobacterales</taxon>
        <taxon>Caulobacteraceae</taxon>
        <taxon>Asticcacaulis</taxon>
    </lineage>
</organism>
<evidence type="ECO:0000313" key="2">
    <source>
        <dbReference type="EMBL" id="ESQ93950.1"/>
    </source>
</evidence>
<dbReference type="Gene3D" id="3.30.70.2970">
    <property type="entry name" value="Protein of unknown function (DUF541), domain 2"/>
    <property type="match status" value="1"/>
</dbReference>
<dbReference type="STRING" id="1121022.GCA_000376105_00202"/>
<dbReference type="GO" id="GO:0006974">
    <property type="term" value="P:DNA damage response"/>
    <property type="evidence" value="ECO:0007669"/>
    <property type="project" value="TreeGrafter"/>
</dbReference>
<feature type="signal peptide" evidence="1">
    <location>
        <begin position="1"/>
        <end position="35"/>
    </location>
</feature>
<keyword evidence="3" id="KW-1185">Reference proteome</keyword>
<protein>
    <recommendedName>
        <fullName evidence="4">SIMPL domain-containing protein</fullName>
    </recommendedName>
</protein>
<keyword evidence="1" id="KW-0732">Signal</keyword>
<dbReference type="Proteomes" id="UP000017837">
    <property type="component" value="Unassembled WGS sequence"/>
</dbReference>
<dbReference type="EMBL" id="AWGB01000006">
    <property type="protein sequence ID" value="ESQ93950.1"/>
    <property type="molecule type" value="Genomic_DNA"/>
</dbReference>
<dbReference type="PANTHER" id="PTHR34387:SF1">
    <property type="entry name" value="PERIPLASMIC IMMUNOGENIC PROTEIN"/>
    <property type="match status" value="1"/>
</dbReference>
<dbReference type="AlphaFoldDB" id="V4Q7X6"/>
<feature type="chain" id="PRO_5004725860" description="SIMPL domain-containing protein" evidence="1">
    <location>
        <begin position="36"/>
        <end position="254"/>
    </location>
</feature>
<dbReference type="PATRIC" id="fig|1121022.4.peg.889"/>
<dbReference type="Gene3D" id="3.30.110.170">
    <property type="entry name" value="Protein of unknown function (DUF541), domain 1"/>
    <property type="match status" value="1"/>
</dbReference>
<evidence type="ECO:0000256" key="1">
    <source>
        <dbReference type="SAM" id="SignalP"/>
    </source>
</evidence>
<comment type="caution">
    <text evidence="2">The sequence shown here is derived from an EMBL/GenBank/DDBJ whole genome shotgun (WGS) entry which is preliminary data.</text>
</comment>
<proteinExistence type="predicted"/>
<dbReference type="Pfam" id="PF04402">
    <property type="entry name" value="SIMPL"/>
    <property type="match status" value="1"/>
</dbReference>
<name>V4Q7X6_9CAUL</name>
<gene>
    <name evidence="2" type="ORF">ABENE_04475</name>
</gene>